<dbReference type="InterPro" id="IPR001478">
    <property type="entry name" value="PDZ"/>
</dbReference>
<dbReference type="Gene3D" id="6.10.140.1710">
    <property type="match status" value="1"/>
</dbReference>
<dbReference type="Pfam" id="PF18265">
    <property type="entry name" value="Nas2_N"/>
    <property type="match status" value="1"/>
</dbReference>
<dbReference type="SMART" id="SM00228">
    <property type="entry name" value="PDZ"/>
    <property type="match status" value="1"/>
</dbReference>
<reference evidence="5" key="1">
    <citation type="journal article" date="2020" name="Fungal Divers.">
        <title>Resolving the Mortierellaceae phylogeny through synthesis of multi-gene phylogenetics and phylogenomics.</title>
        <authorList>
            <person name="Vandepol N."/>
            <person name="Liber J."/>
            <person name="Desiro A."/>
            <person name="Na H."/>
            <person name="Kennedy M."/>
            <person name="Barry K."/>
            <person name="Grigoriev I.V."/>
            <person name="Miller A.N."/>
            <person name="O'Donnell K."/>
            <person name="Stajich J.E."/>
            <person name="Bonito G."/>
        </authorList>
    </citation>
    <scope>NUCLEOTIDE SEQUENCE</scope>
    <source>
        <strain evidence="5">NVP60</strain>
    </source>
</reference>
<keyword evidence="6" id="KW-1185">Reference proteome</keyword>
<dbReference type="OrthoDB" id="72325at2759"/>
<comment type="caution">
    <text evidence="5">The sequence shown here is derived from an EMBL/GenBank/DDBJ whole genome shotgun (WGS) entry which is preliminary data.</text>
</comment>
<dbReference type="Proteomes" id="UP000823405">
    <property type="component" value="Unassembled WGS sequence"/>
</dbReference>
<dbReference type="PANTHER" id="PTHR12651:SF1">
    <property type="entry name" value="26S PROTEASOME NON-ATPASE REGULATORY SUBUNIT 9"/>
    <property type="match status" value="1"/>
</dbReference>
<sequence>QKVGMNDQLVDSNGFPRSDIDLVVVRTARSNIIRLKNDLKALMLQIEEALHAVHAEALEEKQKREAEKKKEQELTGAAASVGLSSAGANTATDEAALERSLPPFARVNAVAPDSPAREAGLVQGDRIVAFGTVNANTPNTLPTLSAHVQSRENKPIVVKVQRGDSTELVSLILVPKQGWGGRGLLGCHIVPA</sequence>
<dbReference type="FunFam" id="2.30.42.10:FF:000107">
    <property type="entry name" value="26S proteasome non-ATPase regulatory subunit 9"/>
    <property type="match status" value="1"/>
</dbReference>
<evidence type="ECO:0000256" key="3">
    <source>
        <dbReference type="SAM" id="Coils"/>
    </source>
</evidence>
<proteinExistence type="predicted"/>
<dbReference type="Pfam" id="PF04495">
    <property type="entry name" value="GRASP55_65"/>
    <property type="match status" value="1"/>
</dbReference>
<gene>
    <name evidence="5" type="ORF">BGZ97_002734</name>
</gene>
<dbReference type="GO" id="GO:0070682">
    <property type="term" value="P:proteasome regulatory particle assembly"/>
    <property type="evidence" value="ECO:0007669"/>
    <property type="project" value="InterPro"/>
</dbReference>
<feature type="coiled-coil region" evidence="3">
    <location>
        <begin position="25"/>
        <end position="75"/>
    </location>
</feature>
<keyword evidence="1" id="KW-0143">Chaperone</keyword>
<feature type="domain" description="PDZ" evidence="4">
    <location>
        <begin position="79"/>
        <end position="164"/>
    </location>
</feature>
<evidence type="ECO:0000256" key="2">
    <source>
        <dbReference type="ARBA" id="ARBA00068021"/>
    </source>
</evidence>
<evidence type="ECO:0000256" key="1">
    <source>
        <dbReference type="ARBA" id="ARBA00023186"/>
    </source>
</evidence>
<dbReference type="AlphaFoldDB" id="A0A9P6QU79"/>
<dbReference type="InterPro" id="IPR035269">
    <property type="entry name" value="PSMD9"/>
</dbReference>
<protein>
    <recommendedName>
        <fullName evidence="2">Probable 26S proteasome regulatory subunit p27</fullName>
    </recommendedName>
</protein>
<feature type="non-terminal residue" evidence="5">
    <location>
        <position position="1"/>
    </location>
</feature>
<dbReference type="EMBL" id="JAAAIN010001613">
    <property type="protein sequence ID" value="KAG0301566.1"/>
    <property type="molecule type" value="Genomic_DNA"/>
</dbReference>
<dbReference type="PANTHER" id="PTHR12651">
    <property type="entry name" value="26S PROTEASOME NON-ATPASE REGULATORY SUBUNIT 9"/>
    <property type="match status" value="1"/>
</dbReference>
<evidence type="ECO:0000259" key="4">
    <source>
        <dbReference type="SMART" id="SM00228"/>
    </source>
</evidence>
<name>A0A9P6QU79_9FUNG</name>
<organism evidence="5 6">
    <name type="scientific">Linnemannia gamsii</name>
    <dbReference type="NCBI Taxonomy" id="64522"/>
    <lineage>
        <taxon>Eukaryota</taxon>
        <taxon>Fungi</taxon>
        <taxon>Fungi incertae sedis</taxon>
        <taxon>Mucoromycota</taxon>
        <taxon>Mortierellomycotina</taxon>
        <taxon>Mortierellomycetes</taxon>
        <taxon>Mortierellales</taxon>
        <taxon>Mortierellaceae</taxon>
        <taxon>Linnemannia</taxon>
    </lineage>
</organism>
<dbReference type="InterPro" id="IPR040815">
    <property type="entry name" value="Nas2_N"/>
</dbReference>
<accession>A0A9P6QU79</accession>
<keyword evidence="3" id="KW-0175">Coiled coil</keyword>
<dbReference type="InterPro" id="IPR024958">
    <property type="entry name" value="GRASP_PDZ"/>
</dbReference>
<evidence type="ECO:0000313" key="6">
    <source>
        <dbReference type="Proteomes" id="UP000823405"/>
    </source>
</evidence>
<dbReference type="SUPFAM" id="SSF50156">
    <property type="entry name" value="PDZ domain-like"/>
    <property type="match status" value="1"/>
</dbReference>
<dbReference type="GO" id="GO:0005737">
    <property type="term" value="C:cytoplasm"/>
    <property type="evidence" value="ECO:0007669"/>
    <property type="project" value="TreeGrafter"/>
</dbReference>
<dbReference type="Gene3D" id="2.30.42.10">
    <property type="match status" value="1"/>
</dbReference>
<evidence type="ECO:0000313" key="5">
    <source>
        <dbReference type="EMBL" id="KAG0301566.1"/>
    </source>
</evidence>
<dbReference type="GO" id="GO:0005634">
    <property type="term" value="C:nucleus"/>
    <property type="evidence" value="ECO:0007669"/>
    <property type="project" value="TreeGrafter"/>
</dbReference>
<dbReference type="InterPro" id="IPR036034">
    <property type="entry name" value="PDZ_sf"/>
</dbReference>